<name>A0ABV6DI01_9BACL</name>
<sequence>MSETKQDDQKVVELERYRQERTEQERSVGETEHVWERTSQPLLPGSELNGEHSVRIVKVSSGFGRLQIPGLARKETSRCMAA</sequence>
<evidence type="ECO:0000256" key="1">
    <source>
        <dbReference type="SAM" id="MobiDB-lite"/>
    </source>
</evidence>
<accession>A0ABV6DI01</accession>
<dbReference type="RefSeq" id="WP_377469424.1">
    <property type="nucleotide sequence ID" value="NZ_JBHLWN010000027.1"/>
</dbReference>
<dbReference type="Proteomes" id="UP001589776">
    <property type="component" value="Unassembled WGS sequence"/>
</dbReference>
<gene>
    <name evidence="2" type="ORF">ACFFK0_07405</name>
</gene>
<evidence type="ECO:0000313" key="3">
    <source>
        <dbReference type="Proteomes" id="UP001589776"/>
    </source>
</evidence>
<comment type="caution">
    <text evidence="2">The sequence shown here is derived from an EMBL/GenBank/DDBJ whole genome shotgun (WGS) entry which is preliminary data.</text>
</comment>
<proteinExistence type="predicted"/>
<organism evidence="2 3">
    <name type="scientific">Paenibacillus chartarius</name>
    <dbReference type="NCBI Taxonomy" id="747481"/>
    <lineage>
        <taxon>Bacteria</taxon>
        <taxon>Bacillati</taxon>
        <taxon>Bacillota</taxon>
        <taxon>Bacilli</taxon>
        <taxon>Bacillales</taxon>
        <taxon>Paenibacillaceae</taxon>
        <taxon>Paenibacillus</taxon>
    </lineage>
</organism>
<keyword evidence="3" id="KW-1185">Reference proteome</keyword>
<reference evidence="2 3" key="1">
    <citation type="submission" date="2024-09" db="EMBL/GenBank/DDBJ databases">
        <authorList>
            <person name="Sun Q."/>
            <person name="Mori K."/>
        </authorList>
    </citation>
    <scope>NUCLEOTIDE SEQUENCE [LARGE SCALE GENOMIC DNA]</scope>
    <source>
        <strain evidence="2 3">CCM 7759</strain>
    </source>
</reference>
<feature type="region of interest" description="Disordered" evidence="1">
    <location>
        <begin position="1"/>
        <end position="36"/>
    </location>
</feature>
<protein>
    <submittedName>
        <fullName evidence="2">Uncharacterized protein</fullName>
    </submittedName>
</protein>
<evidence type="ECO:0000313" key="2">
    <source>
        <dbReference type="EMBL" id="MFC0212286.1"/>
    </source>
</evidence>
<dbReference type="EMBL" id="JBHLWN010000027">
    <property type="protein sequence ID" value="MFC0212286.1"/>
    <property type="molecule type" value="Genomic_DNA"/>
</dbReference>